<accession>A0A9Q3EUQ1</accession>
<evidence type="ECO:0000313" key="1">
    <source>
        <dbReference type="EMBL" id="MBW0524162.1"/>
    </source>
</evidence>
<reference evidence="1" key="1">
    <citation type="submission" date="2021-03" db="EMBL/GenBank/DDBJ databases">
        <title>Draft genome sequence of rust myrtle Austropuccinia psidii MF-1, a brazilian biotype.</title>
        <authorList>
            <person name="Quecine M.C."/>
            <person name="Pachon D.M.R."/>
            <person name="Bonatelli M.L."/>
            <person name="Correr F.H."/>
            <person name="Franceschini L.M."/>
            <person name="Leite T.F."/>
            <person name="Margarido G.R.A."/>
            <person name="Almeida C.A."/>
            <person name="Ferrarezi J.A."/>
            <person name="Labate C.A."/>
        </authorList>
    </citation>
    <scope>NUCLEOTIDE SEQUENCE</scope>
    <source>
        <strain evidence="1">MF-1</strain>
    </source>
</reference>
<gene>
    <name evidence="1" type="ORF">O181_063877</name>
</gene>
<organism evidence="1 2">
    <name type="scientific">Austropuccinia psidii MF-1</name>
    <dbReference type="NCBI Taxonomy" id="1389203"/>
    <lineage>
        <taxon>Eukaryota</taxon>
        <taxon>Fungi</taxon>
        <taxon>Dikarya</taxon>
        <taxon>Basidiomycota</taxon>
        <taxon>Pucciniomycotina</taxon>
        <taxon>Pucciniomycetes</taxon>
        <taxon>Pucciniales</taxon>
        <taxon>Sphaerophragmiaceae</taxon>
        <taxon>Austropuccinia</taxon>
    </lineage>
</organism>
<dbReference type="EMBL" id="AVOT02030850">
    <property type="protein sequence ID" value="MBW0524162.1"/>
    <property type="molecule type" value="Genomic_DNA"/>
</dbReference>
<sequence>MHKGKEKREMELLITEKKWTPIAPHRARKPQNSSSIQGKPTLITYTVDLTVIKPDVASQVRFPKALEHKFVQIKVKAKHPSNKKLFTNCRH</sequence>
<dbReference type="AlphaFoldDB" id="A0A9Q3EUQ1"/>
<keyword evidence="2" id="KW-1185">Reference proteome</keyword>
<evidence type="ECO:0000313" key="2">
    <source>
        <dbReference type="Proteomes" id="UP000765509"/>
    </source>
</evidence>
<proteinExistence type="predicted"/>
<protein>
    <submittedName>
        <fullName evidence="1">Uncharacterized protein</fullName>
    </submittedName>
</protein>
<comment type="caution">
    <text evidence="1">The sequence shown here is derived from an EMBL/GenBank/DDBJ whole genome shotgun (WGS) entry which is preliminary data.</text>
</comment>
<dbReference type="Proteomes" id="UP000765509">
    <property type="component" value="Unassembled WGS sequence"/>
</dbReference>
<name>A0A9Q3EUQ1_9BASI</name>